<evidence type="ECO:0000313" key="2">
    <source>
        <dbReference type="Proteomes" id="UP001201273"/>
    </source>
</evidence>
<evidence type="ECO:0000313" key="1">
    <source>
        <dbReference type="EMBL" id="MCE2597291.1"/>
    </source>
</evidence>
<dbReference type="RefSeq" id="WP_233055043.1">
    <property type="nucleotide sequence ID" value="NZ_JAIMJA010000039.1"/>
</dbReference>
<comment type="caution">
    <text evidence="1">The sequence shown here is derived from an EMBL/GenBank/DDBJ whole genome shotgun (WGS) entry which is preliminary data.</text>
</comment>
<name>A0ABS8WHQ2_9GAMM</name>
<keyword evidence="2" id="KW-1185">Reference proteome</keyword>
<organism evidence="1 2">
    <name type="scientific">Motilimonas cestriensis</name>
    <dbReference type="NCBI Taxonomy" id="2742685"/>
    <lineage>
        <taxon>Bacteria</taxon>
        <taxon>Pseudomonadati</taxon>
        <taxon>Pseudomonadota</taxon>
        <taxon>Gammaproteobacteria</taxon>
        <taxon>Alteromonadales</taxon>
        <taxon>Alteromonadales genera incertae sedis</taxon>
        <taxon>Motilimonas</taxon>
    </lineage>
</organism>
<accession>A0ABS8WHQ2</accession>
<dbReference type="Proteomes" id="UP001201273">
    <property type="component" value="Unassembled WGS sequence"/>
</dbReference>
<dbReference type="EMBL" id="JAIMJA010000039">
    <property type="protein sequence ID" value="MCE2597291.1"/>
    <property type="molecule type" value="Genomic_DNA"/>
</dbReference>
<reference evidence="1 2" key="1">
    <citation type="journal article" date="2022" name="Environ. Microbiol. Rep.">
        <title>Eco-phylogenetic analyses reveal divergent evolution of vitamin B12 metabolism in the marine bacterial family 'Psychromonadaceae'.</title>
        <authorList>
            <person name="Jin X."/>
            <person name="Yang Y."/>
            <person name="Cao H."/>
            <person name="Gao B."/>
            <person name="Zhao Z."/>
        </authorList>
    </citation>
    <scope>NUCLEOTIDE SEQUENCE [LARGE SCALE GENOMIC DNA]</scope>
    <source>
        <strain evidence="1 2">MKS20</strain>
    </source>
</reference>
<sequence length="180" mass="20763">MTQFPKVGHEVCFGDFCNAMPEELSNFPEDVLRQWVYEHGKGDGDVVDALNLIPNLSKWVFQLVEMPNADINSIKHYPYDEKRLLDKGEWWLKTGRHNAPAFCDYMLEHGTTPVPLIVAQNASDHNHPIIEYRYPEREGPMLEPLHLLEGNRRFALLRAMINNGTASLKDKHLVWVVTLQ</sequence>
<protein>
    <submittedName>
        <fullName evidence="1">Uncharacterized protein</fullName>
    </submittedName>
</protein>
<proteinExistence type="predicted"/>
<gene>
    <name evidence="1" type="ORF">K6Y31_21185</name>
</gene>